<dbReference type="Pfam" id="PF13181">
    <property type="entry name" value="TPR_8"/>
    <property type="match status" value="1"/>
</dbReference>
<sequence length="252" mass="28655">MGTEEMQDLSEKVAMLFTKSDILLQLDRPGEAFQALKEIEAIDRKSQKHAAKTKVLLDSLDTAAAENQTEQIGRITQQLEELKKNSVNTIKLANSGFDLYIKIAKCYEAMKDYEEAIETYNKITSAIYYDDPNADAGTPSQQRMLLMNMSRCFYHSGDYEYAIQLGKGAIEMNRHFPQVHKYVALSQKASGDLKGAVRTMGRAAMYETPWDDFNKNIVLEMYEELQREYSTVGSTSTERPNTKQEEEIIISV</sequence>
<proteinExistence type="predicted"/>
<evidence type="ECO:0008006" key="2">
    <source>
        <dbReference type="Google" id="ProtNLM"/>
    </source>
</evidence>
<organism evidence="1">
    <name type="scientific">Pseudo-nitzschia australis</name>
    <dbReference type="NCBI Taxonomy" id="44445"/>
    <lineage>
        <taxon>Eukaryota</taxon>
        <taxon>Sar</taxon>
        <taxon>Stramenopiles</taxon>
        <taxon>Ochrophyta</taxon>
        <taxon>Bacillariophyta</taxon>
        <taxon>Bacillariophyceae</taxon>
        <taxon>Bacillariophycidae</taxon>
        <taxon>Bacillariales</taxon>
        <taxon>Bacillariaceae</taxon>
        <taxon>Pseudo-nitzschia</taxon>
    </lineage>
</organism>
<dbReference type="InterPro" id="IPR011990">
    <property type="entry name" value="TPR-like_helical_dom_sf"/>
</dbReference>
<dbReference type="EMBL" id="HBIX01000716">
    <property type="protein sequence ID" value="CAE0707840.1"/>
    <property type="molecule type" value="Transcribed_RNA"/>
</dbReference>
<dbReference type="InterPro" id="IPR019734">
    <property type="entry name" value="TPR_rpt"/>
</dbReference>
<accession>A0A7S4A9X3</accession>
<gene>
    <name evidence="1" type="ORF">PAUS00366_LOCUS560</name>
</gene>
<protein>
    <recommendedName>
        <fullName evidence="2">Tetratricopeptide repeat protein</fullName>
    </recommendedName>
</protein>
<name>A0A7S4A9X3_9STRA</name>
<reference evidence="1" key="1">
    <citation type="submission" date="2021-01" db="EMBL/GenBank/DDBJ databases">
        <authorList>
            <person name="Corre E."/>
            <person name="Pelletier E."/>
            <person name="Niang G."/>
            <person name="Scheremetjew M."/>
            <person name="Finn R."/>
            <person name="Kale V."/>
            <person name="Holt S."/>
            <person name="Cochrane G."/>
            <person name="Meng A."/>
            <person name="Brown T."/>
            <person name="Cohen L."/>
        </authorList>
    </citation>
    <scope>NUCLEOTIDE SEQUENCE</scope>
    <source>
        <strain evidence="1">10249 10 AB</strain>
    </source>
</reference>
<evidence type="ECO:0000313" key="1">
    <source>
        <dbReference type="EMBL" id="CAE0707840.1"/>
    </source>
</evidence>
<dbReference type="SUPFAM" id="SSF48452">
    <property type="entry name" value="TPR-like"/>
    <property type="match status" value="1"/>
</dbReference>
<dbReference type="AlphaFoldDB" id="A0A7S4A9X3"/>
<dbReference type="Gene3D" id="1.25.40.10">
    <property type="entry name" value="Tetratricopeptide repeat domain"/>
    <property type="match status" value="2"/>
</dbReference>
<dbReference type="SMART" id="SM00028">
    <property type="entry name" value="TPR"/>
    <property type="match status" value="3"/>
</dbReference>